<comment type="subcellular location">
    <subcellularLocation>
        <location evidence="1">Cell membrane</location>
        <topology evidence="1">Multi-pass membrane protein</topology>
    </subcellularLocation>
</comment>
<gene>
    <name evidence="8" type="ORF">MMUR_30130</name>
</gene>
<organism evidence="8 9">
    <name type="scientific">Mycolicibacterium murale</name>
    <dbReference type="NCBI Taxonomy" id="182220"/>
    <lineage>
        <taxon>Bacteria</taxon>
        <taxon>Bacillati</taxon>
        <taxon>Actinomycetota</taxon>
        <taxon>Actinomycetes</taxon>
        <taxon>Mycobacteriales</taxon>
        <taxon>Mycobacteriaceae</taxon>
        <taxon>Mycolicibacterium</taxon>
    </lineage>
</organism>
<dbReference type="Pfam" id="PF07681">
    <property type="entry name" value="DoxX"/>
    <property type="match status" value="1"/>
</dbReference>
<dbReference type="Proteomes" id="UP000465241">
    <property type="component" value="Unassembled WGS sequence"/>
</dbReference>
<dbReference type="PANTHER" id="PTHR33452:SF4">
    <property type="entry name" value="BLL4328 PROTEIN"/>
    <property type="match status" value="1"/>
</dbReference>
<keyword evidence="6 7" id="KW-0472">Membrane</keyword>
<keyword evidence="3" id="KW-1003">Cell membrane</keyword>
<dbReference type="PANTHER" id="PTHR33452">
    <property type="entry name" value="OXIDOREDUCTASE CATD-RELATED"/>
    <property type="match status" value="1"/>
</dbReference>
<keyword evidence="4 7" id="KW-0812">Transmembrane</keyword>
<comment type="similarity">
    <text evidence="2">Belongs to the DoxX family.</text>
</comment>
<sequence length="131" mass="14074">MAMTSRFDAQLDSRSPLALGVFRIVVGLLFLLHGTSKLLGWPGGPQVPVGTWPFWYAGIIEVAVGVLVTIGLFTRIAALIGAGQMAVAFFWQHLPEDFWPINNGGEPAVLFCFAFLLLAFTGPGALAASRR</sequence>
<feature type="transmembrane region" description="Helical" evidence="7">
    <location>
        <begin position="107"/>
        <end position="128"/>
    </location>
</feature>
<dbReference type="InterPro" id="IPR032808">
    <property type="entry name" value="DoxX"/>
</dbReference>
<dbReference type="EMBL" id="BLKT01000003">
    <property type="protein sequence ID" value="GFG58877.1"/>
    <property type="molecule type" value="Genomic_DNA"/>
</dbReference>
<protein>
    <submittedName>
        <fullName evidence="8">Membrane protein</fullName>
    </submittedName>
</protein>
<keyword evidence="5 7" id="KW-1133">Transmembrane helix</keyword>
<feature type="transmembrane region" description="Helical" evidence="7">
    <location>
        <begin position="16"/>
        <end position="34"/>
    </location>
</feature>
<keyword evidence="9" id="KW-1185">Reference proteome</keyword>
<dbReference type="GO" id="GO:0005886">
    <property type="term" value="C:plasma membrane"/>
    <property type="evidence" value="ECO:0007669"/>
    <property type="project" value="UniProtKB-SubCell"/>
</dbReference>
<evidence type="ECO:0000256" key="2">
    <source>
        <dbReference type="ARBA" id="ARBA00006679"/>
    </source>
</evidence>
<evidence type="ECO:0000256" key="5">
    <source>
        <dbReference type="ARBA" id="ARBA00022989"/>
    </source>
</evidence>
<evidence type="ECO:0000256" key="3">
    <source>
        <dbReference type="ARBA" id="ARBA00022475"/>
    </source>
</evidence>
<evidence type="ECO:0000313" key="8">
    <source>
        <dbReference type="EMBL" id="GFG58877.1"/>
    </source>
</evidence>
<evidence type="ECO:0000256" key="7">
    <source>
        <dbReference type="SAM" id="Phobius"/>
    </source>
</evidence>
<evidence type="ECO:0000256" key="4">
    <source>
        <dbReference type="ARBA" id="ARBA00022692"/>
    </source>
</evidence>
<reference evidence="8 9" key="1">
    <citation type="journal article" date="2019" name="Emerg. Microbes Infect.">
        <title>Comprehensive subspecies identification of 175 nontuberculous mycobacteria species based on 7547 genomic profiles.</title>
        <authorList>
            <person name="Matsumoto Y."/>
            <person name="Kinjo T."/>
            <person name="Motooka D."/>
            <person name="Nabeya D."/>
            <person name="Jung N."/>
            <person name="Uechi K."/>
            <person name="Horii T."/>
            <person name="Iida T."/>
            <person name="Fujita J."/>
            <person name="Nakamura S."/>
        </authorList>
    </citation>
    <scope>NUCLEOTIDE SEQUENCE [LARGE SCALE GENOMIC DNA]</scope>
    <source>
        <strain evidence="8 9">JCM 13392</strain>
    </source>
</reference>
<dbReference type="AlphaFoldDB" id="A0A7I9WNT1"/>
<dbReference type="InterPro" id="IPR051907">
    <property type="entry name" value="DoxX-like_oxidoreductase"/>
</dbReference>
<proteinExistence type="inferred from homology"/>
<feature type="transmembrane region" description="Helical" evidence="7">
    <location>
        <begin position="78"/>
        <end position="95"/>
    </location>
</feature>
<evidence type="ECO:0000256" key="6">
    <source>
        <dbReference type="ARBA" id="ARBA00023136"/>
    </source>
</evidence>
<comment type="caution">
    <text evidence="8">The sequence shown here is derived from an EMBL/GenBank/DDBJ whole genome shotgun (WGS) entry which is preliminary data.</text>
</comment>
<feature type="transmembrane region" description="Helical" evidence="7">
    <location>
        <begin position="54"/>
        <end position="73"/>
    </location>
</feature>
<evidence type="ECO:0000313" key="9">
    <source>
        <dbReference type="Proteomes" id="UP000465241"/>
    </source>
</evidence>
<evidence type="ECO:0000256" key="1">
    <source>
        <dbReference type="ARBA" id="ARBA00004651"/>
    </source>
</evidence>
<accession>A0A7I9WNT1</accession>
<name>A0A7I9WNT1_9MYCO</name>